<comment type="caution">
    <text evidence="1">The sequence shown here is derived from an EMBL/GenBank/DDBJ whole genome shotgun (WGS) entry which is preliminary data.</text>
</comment>
<dbReference type="Proteomes" id="UP000887013">
    <property type="component" value="Unassembled WGS sequence"/>
</dbReference>
<accession>A0A8X6TXL8</accession>
<organism evidence="1 2">
    <name type="scientific">Nephila pilipes</name>
    <name type="common">Giant wood spider</name>
    <name type="synonym">Nephila maculata</name>
    <dbReference type="NCBI Taxonomy" id="299642"/>
    <lineage>
        <taxon>Eukaryota</taxon>
        <taxon>Metazoa</taxon>
        <taxon>Ecdysozoa</taxon>
        <taxon>Arthropoda</taxon>
        <taxon>Chelicerata</taxon>
        <taxon>Arachnida</taxon>
        <taxon>Araneae</taxon>
        <taxon>Araneomorphae</taxon>
        <taxon>Entelegynae</taxon>
        <taxon>Araneoidea</taxon>
        <taxon>Nephilidae</taxon>
        <taxon>Nephila</taxon>
    </lineage>
</organism>
<evidence type="ECO:0000313" key="2">
    <source>
        <dbReference type="Proteomes" id="UP000887013"/>
    </source>
</evidence>
<dbReference type="AlphaFoldDB" id="A0A8X6TXL8"/>
<reference evidence="1" key="1">
    <citation type="submission" date="2020-08" db="EMBL/GenBank/DDBJ databases">
        <title>Multicomponent nature underlies the extraordinary mechanical properties of spider dragline silk.</title>
        <authorList>
            <person name="Kono N."/>
            <person name="Nakamura H."/>
            <person name="Mori M."/>
            <person name="Yoshida Y."/>
            <person name="Ohtoshi R."/>
            <person name="Malay A.D."/>
            <person name="Moran D.A.P."/>
            <person name="Tomita M."/>
            <person name="Numata K."/>
            <person name="Arakawa K."/>
        </authorList>
    </citation>
    <scope>NUCLEOTIDE SEQUENCE</scope>
</reference>
<dbReference type="EMBL" id="BMAW01017507">
    <property type="protein sequence ID" value="GFT54303.1"/>
    <property type="molecule type" value="Genomic_DNA"/>
</dbReference>
<keyword evidence="2" id="KW-1185">Reference proteome</keyword>
<evidence type="ECO:0000313" key="1">
    <source>
        <dbReference type="EMBL" id="GFT54303.1"/>
    </source>
</evidence>
<proteinExistence type="predicted"/>
<protein>
    <submittedName>
        <fullName evidence="1">Uncharacterized protein</fullName>
    </submittedName>
</protein>
<gene>
    <name evidence="1" type="ORF">NPIL_104621</name>
</gene>
<name>A0A8X6TXL8_NEPPI</name>
<sequence>MILDLPQLHQFPFLNHSDRSVDDPKRINEILSPGNVAKFFKITGNFFPFWDYSLYLWGPLASYKKKNSTCLAYITYTDAHTQQNSDKYSQGKPTSTILPSSGAWTIFKCPSLRNQLINLILSYV</sequence>